<feature type="transmembrane region" description="Helical" evidence="2">
    <location>
        <begin position="112"/>
        <end position="138"/>
    </location>
</feature>
<keyword evidence="2" id="KW-1133">Transmembrane helix</keyword>
<evidence type="ECO:0000313" key="3">
    <source>
        <dbReference type="EMBL" id="SOB99025.1"/>
    </source>
</evidence>
<dbReference type="Proteomes" id="UP000219331">
    <property type="component" value="Unassembled WGS sequence"/>
</dbReference>
<keyword evidence="2" id="KW-0812">Transmembrane</keyword>
<dbReference type="OrthoDB" id="7676714at2"/>
<evidence type="ECO:0000256" key="2">
    <source>
        <dbReference type="SAM" id="Phobius"/>
    </source>
</evidence>
<feature type="region of interest" description="Disordered" evidence="1">
    <location>
        <begin position="279"/>
        <end position="304"/>
    </location>
</feature>
<sequence>MLLVVLSRTLDLARDRFGTLFAAGWGYMLLLLALNLAISGQLMPAMGFSTGSYMMEPLAGAAAGGDRERALRILAGLANIATGFSIAVAYLRRILLGERAFPLAFGARNLRVAWKLLLLGVLSGVFFVPMLLVAGLLLPVIAPAGFVLLLASPFLTVMLVQRLSLVLPAAALDDRMSLGDSWRLTAGIGWALVLAALAVALLAALVSGLWVGLVWLVGEAFVPATGLAAELRSALVPMGVMVIVTWLFASLHATAYALTRERFVERVGLKIADAERAAERRAEAGRDRARKAVRSVLDSRSGRD</sequence>
<protein>
    <recommendedName>
        <fullName evidence="5">4-hydroxy-3-methylbut-2-en-1-yl diphosphate synthase</fullName>
    </recommendedName>
</protein>
<accession>A0A285RXM3</accession>
<evidence type="ECO:0000256" key="1">
    <source>
        <dbReference type="SAM" id="MobiDB-lite"/>
    </source>
</evidence>
<dbReference type="AlphaFoldDB" id="A0A285RXM3"/>
<proteinExistence type="predicted"/>
<feature type="transmembrane region" description="Helical" evidence="2">
    <location>
        <begin position="188"/>
        <end position="215"/>
    </location>
</feature>
<reference evidence="3 4" key="1">
    <citation type="submission" date="2017-08" db="EMBL/GenBank/DDBJ databases">
        <authorList>
            <person name="de Groot N.N."/>
        </authorList>
    </citation>
    <scope>NUCLEOTIDE SEQUENCE [LARGE SCALE GENOMIC DNA]</scope>
    <source>
        <strain evidence="3 4">USBA 352</strain>
    </source>
</reference>
<feature type="transmembrane region" description="Helical" evidence="2">
    <location>
        <begin position="20"/>
        <end position="38"/>
    </location>
</feature>
<keyword evidence="4" id="KW-1185">Reference proteome</keyword>
<gene>
    <name evidence="3" type="ORF">SAMN05421512_10335</name>
</gene>
<evidence type="ECO:0008006" key="5">
    <source>
        <dbReference type="Google" id="ProtNLM"/>
    </source>
</evidence>
<feature type="transmembrane region" description="Helical" evidence="2">
    <location>
        <begin position="235"/>
        <end position="258"/>
    </location>
</feature>
<dbReference type="RefSeq" id="WP_097174217.1">
    <property type="nucleotide sequence ID" value="NZ_OBML01000003.1"/>
</dbReference>
<organism evidence="3 4">
    <name type="scientific">Stappia indica</name>
    <dbReference type="NCBI Taxonomy" id="538381"/>
    <lineage>
        <taxon>Bacteria</taxon>
        <taxon>Pseudomonadati</taxon>
        <taxon>Pseudomonadota</taxon>
        <taxon>Alphaproteobacteria</taxon>
        <taxon>Hyphomicrobiales</taxon>
        <taxon>Stappiaceae</taxon>
        <taxon>Stappia</taxon>
    </lineage>
</organism>
<keyword evidence="2" id="KW-0472">Membrane</keyword>
<evidence type="ECO:0000313" key="4">
    <source>
        <dbReference type="Proteomes" id="UP000219331"/>
    </source>
</evidence>
<name>A0A285RXM3_9HYPH</name>
<dbReference type="STRING" id="538381.GCA_001696535_04153"/>
<dbReference type="EMBL" id="OBML01000003">
    <property type="protein sequence ID" value="SOB99025.1"/>
    <property type="molecule type" value="Genomic_DNA"/>
</dbReference>
<feature type="transmembrane region" description="Helical" evidence="2">
    <location>
        <begin position="144"/>
        <end position="167"/>
    </location>
</feature>
<feature type="transmembrane region" description="Helical" evidence="2">
    <location>
        <begin position="70"/>
        <end position="91"/>
    </location>
</feature>